<name>A0A9D1K6Y9_9FIRM</name>
<proteinExistence type="predicted"/>
<accession>A0A9D1K6Y9</accession>
<organism evidence="2 3">
    <name type="scientific">Candidatus Alectryocaccomicrobium excrementavium</name>
    <dbReference type="NCBI Taxonomy" id="2840668"/>
    <lineage>
        <taxon>Bacteria</taxon>
        <taxon>Bacillati</taxon>
        <taxon>Bacillota</taxon>
        <taxon>Clostridia</taxon>
        <taxon>Candidatus Alectryocaccomicrobium</taxon>
    </lineage>
</organism>
<evidence type="ECO:0000259" key="1">
    <source>
        <dbReference type="Pfam" id="PF01208"/>
    </source>
</evidence>
<sequence>MSYQDGWAALNLEMPDRVPRTEYSVDGYHFALMRRVTGIPVAADSPAQERLRAAQAFRKAWTFDFAWSTLIANQIYKGFCTNMGHASYAAAGSDYDDALYCPFEDPEDVLAFDPWEAYGPIDLADMARQFEEHYRANAATYPDEVNMTGIYTTLMSGLIAVFGWDMLLMACGMDGQAFGEMANRYASWMQQFMQALAEADVPCVMIHDDIVWTSGPFIHPDWYRKYLFPNYKKYFAPILESGKKLIYTSDGNYTQFIDDIAATGVNGFVLEPCTDMRYIAEKYGKTHAFIGNADTRILLSGTPEEIRAEVKRCMDTGKSCPGFFLAVGNHIPANTPVENCLIYEEAYREMCRRR</sequence>
<dbReference type="SUPFAM" id="SSF51726">
    <property type="entry name" value="UROD/MetE-like"/>
    <property type="match status" value="1"/>
</dbReference>
<dbReference type="PANTHER" id="PTHR47099:SF1">
    <property type="entry name" value="METHYLCOBAMIDE:COM METHYLTRANSFERASE MTBA"/>
    <property type="match status" value="1"/>
</dbReference>
<dbReference type="GO" id="GO:0004853">
    <property type="term" value="F:uroporphyrinogen decarboxylase activity"/>
    <property type="evidence" value="ECO:0007669"/>
    <property type="project" value="InterPro"/>
</dbReference>
<gene>
    <name evidence="2" type="ORF">IAA84_09280</name>
</gene>
<dbReference type="Pfam" id="PF01208">
    <property type="entry name" value="URO-D"/>
    <property type="match status" value="1"/>
</dbReference>
<dbReference type="PANTHER" id="PTHR47099">
    <property type="entry name" value="METHYLCOBAMIDE:COM METHYLTRANSFERASE MTBA"/>
    <property type="match status" value="1"/>
</dbReference>
<evidence type="ECO:0000313" key="2">
    <source>
        <dbReference type="EMBL" id="HIS93192.1"/>
    </source>
</evidence>
<dbReference type="InterPro" id="IPR000257">
    <property type="entry name" value="Uroporphyrinogen_deCOase"/>
</dbReference>
<dbReference type="EMBL" id="DVJN01000186">
    <property type="protein sequence ID" value="HIS93192.1"/>
    <property type="molecule type" value="Genomic_DNA"/>
</dbReference>
<comment type="caution">
    <text evidence="2">The sequence shown here is derived from an EMBL/GenBank/DDBJ whole genome shotgun (WGS) entry which is preliminary data.</text>
</comment>
<evidence type="ECO:0000313" key="3">
    <source>
        <dbReference type="Proteomes" id="UP000824140"/>
    </source>
</evidence>
<reference evidence="2" key="2">
    <citation type="journal article" date="2021" name="PeerJ">
        <title>Extensive microbial diversity within the chicken gut microbiome revealed by metagenomics and culture.</title>
        <authorList>
            <person name="Gilroy R."/>
            <person name="Ravi A."/>
            <person name="Getino M."/>
            <person name="Pursley I."/>
            <person name="Horton D.L."/>
            <person name="Alikhan N.F."/>
            <person name="Baker D."/>
            <person name="Gharbi K."/>
            <person name="Hall N."/>
            <person name="Watson M."/>
            <person name="Adriaenssens E.M."/>
            <person name="Foster-Nyarko E."/>
            <person name="Jarju S."/>
            <person name="Secka A."/>
            <person name="Antonio M."/>
            <person name="Oren A."/>
            <person name="Chaudhuri R.R."/>
            <person name="La Ragione R."/>
            <person name="Hildebrand F."/>
            <person name="Pallen M.J."/>
        </authorList>
    </citation>
    <scope>NUCLEOTIDE SEQUENCE</scope>
    <source>
        <strain evidence="2">13766</strain>
    </source>
</reference>
<dbReference type="InterPro" id="IPR038071">
    <property type="entry name" value="UROD/MetE-like_sf"/>
</dbReference>
<dbReference type="GO" id="GO:0006779">
    <property type="term" value="P:porphyrin-containing compound biosynthetic process"/>
    <property type="evidence" value="ECO:0007669"/>
    <property type="project" value="InterPro"/>
</dbReference>
<dbReference type="Gene3D" id="3.20.20.210">
    <property type="match status" value="1"/>
</dbReference>
<feature type="domain" description="Uroporphyrinogen decarboxylase (URO-D)" evidence="1">
    <location>
        <begin position="154"/>
        <end position="348"/>
    </location>
</feature>
<reference evidence="2" key="1">
    <citation type="submission" date="2020-10" db="EMBL/GenBank/DDBJ databases">
        <authorList>
            <person name="Gilroy R."/>
        </authorList>
    </citation>
    <scope>NUCLEOTIDE SEQUENCE</scope>
    <source>
        <strain evidence="2">13766</strain>
    </source>
</reference>
<protein>
    <recommendedName>
        <fullName evidence="1">Uroporphyrinogen decarboxylase (URO-D) domain-containing protein</fullName>
    </recommendedName>
</protein>
<dbReference type="AlphaFoldDB" id="A0A9D1K6Y9"/>
<dbReference type="Proteomes" id="UP000824140">
    <property type="component" value="Unassembled WGS sequence"/>
</dbReference>
<dbReference type="InterPro" id="IPR052024">
    <property type="entry name" value="Methanogen_methyltrans"/>
</dbReference>